<reference evidence="1 2" key="1">
    <citation type="submission" date="2019-12" db="EMBL/GenBank/DDBJ databases">
        <title>Draft Genome Sequences of L. lactis strains MS22333, MS22334, MS22336, and MS22337, Isolated from Spontaneous Fermented Camel Milk in Ethiopia.</title>
        <authorList>
            <person name="Bragason E."/>
            <person name="Hansen E.B."/>
            <person name="Guya M.E."/>
            <person name="Berhe T."/>
        </authorList>
    </citation>
    <scope>NUCLEOTIDE SEQUENCE [LARGE SCALE GENOMIC DNA]</scope>
    <source>
        <strain evidence="1 2">MS22336</strain>
    </source>
</reference>
<dbReference type="EMBL" id="WWDJ01000012">
    <property type="protein sequence ID" value="NEX54571.1"/>
    <property type="molecule type" value="Genomic_DNA"/>
</dbReference>
<proteinExistence type="predicted"/>
<sequence>MNPDKSNLRGFKLTDLVITQTVVGLGTKESICRNIYQIWTKNSELITTIDYEDSGYRVIESIFNGGHEK</sequence>
<evidence type="ECO:0000313" key="2">
    <source>
        <dbReference type="Proteomes" id="UP000477402"/>
    </source>
</evidence>
<name>A0A6M0M5C9_9LACT</name>
<gene>
    <name evidence="1" type="ORF">GTP08_02395</name>
</gene>
<protein>
    <submittedName>
        <fullName evidence="1">Uncharacterized protein</fullName>
    </submittedName>
</protein>
<comment type="caution">
    <text evidence="1">The sequence shown here is derived from an EMBL/GenBank/DDBJ whole genome shotgun (WGS) entry which is preliminary data.</text>
</comment>
<evidence type="ECO:0000313" key="1">
    <source>
        <dbReference type="EMBL" id="NEX54571.1"/>
    </source>
</evidence>
<organism evidence="1 2">
    <name type="scientific">Lactococcus lactis</name>
    <dbReference type="NCBI Taxonomy" id="1358"/>
    <lineage>
        <taxon>Bacteria</taxon>
        <taxon>Bacillati</taxon>
        <taxon>Bacillota</taxon>
        <taxon>Bacilli</taxon>
        <taxon>Lactobacillales</taxon>
        <taxon>Streptococcaceae</taxon>
        <taxon>Lactococcus</taxon>
    </lineage>
</organism>
<dbReference type="RefSeq" id="WP_163656856.1">
    <property type="nucleotide sequence ID" value="NZ_RIGC01000205.1"/>
</dbReference>
<dbReference type="AlphaFoldDB" id="A0A6M0M5C9"/>
<accession>A0A6M0M5C9</accession>
<dbReference type="Proteomes" id="UP000477402">
    <property type="component" value="Unassembled WGS sequence"/>
</dbReference>